<name>A0A078ABT2_STYLE</name>
<feature type="compositionally biased region" description="Basic and acidic residues" evidence="1">
    <location>
        <begin position="729"/>
        <end position="739"/>
    </location>
</feature>
<feature type="compositionally biased region" description="Polar residues" evidence="1">
    <location>
        <begin position="670"/>
        <end position="712"/>
    </location>
</feature>
<evidence type="ECO:0000313" key="2">
    <source>
        <dbReference type="EMBL" id="CDW79316.1"/>
    </source>
</evidence>
<evidence type="ECO:0000313" key="3">
    <source>
        <dbReference type="Proteomes" id="UP000039865"/>
    </source>
</evidence>
<dbReference type="Proteomes" id="UP000039865">
    <property type="component" value="Unassembled WGS sequence"/>
</dbReference>
<feature type="region of interest" description="Disordered" evidence="1">
    <location>
        <begin position="81"/>
        <end position="102"/>
    </location>
</feature>
<protein>
    <submittedName>
        <fullName evidence="2">Uncharacterized protein</fullName>
    </submittedName>
</protein>
<reference evidence="2 3" key="1">
    <citation type="submission" date="2014-06" db="EMBL/GenBank/DDBJ databases">
        <authorList>
            <person name="Swart Estienne"/>
        </authorList>
    </citation>
    <scope>NUCLEOTIDE SEQUENCE [LARGE SCALE GENOMIC DNA]</scope>
    <source>
        <strain evidence="2 3">130c</strain>
    </source>
</reference>
<dbReference type="InParanoid" id="A0A078ABT2"/>
<dbReference type="EMBL" id="CCKQ01007889">
    <property type="protein sequence ID" value="CDW79316.1"/>
    <property type="molecule type" value="Genomic_DNA"/>
</dbReference>
<sequence>MSKSQERNFKLYGDQVNKQIVMTIDNKNLMFGPKTSILSPDKQTYESCGSVGKMLQMGTKNSQVPCLTKQFKNDLKKIKISKQTKNNEKSQSNNLNPISSNHNEQDFKILNENQRLKEEIQLLKDQLVLAQTVGVNLSATTASNNKNYLLTQTNFNSDHKYQSMNKSHCTTNIDSHRMINSYHASPRNYNHKKIINNTQNCNIQDFNFDLDEIVRKRREILKKYLDSQNQFNLVSNMDKKQSKSLRQTFTQDHSPNKSLIEYKEPITTQGDLMQDNFQEDIQTIEFNIKDKDSNQYMQSPYSLSMTTCQLNIQEQPVTIEPVYTIKINKKVRSTSRVLKVNENIGNNQNTAINISQVKTYSQNDTNQPESIQEKAVISKNPEKQQNCQQSFLQHLSKDMFDSQFLSSSRLLSLQMNSPQNQILSEKKQLNNQDQNQDRFGIMMRLLSETPVKQKHIKIERSMYMSGIKSQDNSPDKKPSLKLIDKQDQLASRSQKKQKVQQSARSIKSLIQSNTQEDLRVIQEQRQLNIKPMSKPFIEKEALEISIQEVGDEPSFQIVPVKMLVDSFSKTLNESQIKCSDTQSIERSHNQRLPAIKLKIKSQILQKYINPNNSRTSKVVNQVSLKSTSKVQDSKDQRQNMSSSTLTNITRDLTPRQSFLSVGGNERSSRKGSIQVNSSRSQQKTIQSPMRLSSNQSSQRGFKTLTTNNESSQYMNLAKDWQKNMKKLDDKLDNYRETSAKRKKQREKSSKK</sequence>
<gene>
    <name evidence="2" type="primary">Contig16667.g17752</name>
    <name evidence="2" type="ORF">STYLEM_8302</name>
</gene>
<dbReference type="AlphaFoldDB" id="A0A078ABT2"/>
<feature type="compositionally biased region" description="Polar residues" evidence="1">
    <location>
        <begin position="618"/>
        <end position="630"/>
    </location>
</feature>
<feature type="region of interest" description="Disordered" evidence="1">
    <location>
        <begin position="618"/>
        <end position="712"/>
    </location>
</feature>
<evidence type="ECO:0000256" key="1">
    <source>
        <dbReference type="SAM" id="MobiDB-lite"/>
    </source>
</evidence>
<keyword evidence="3" id="KW-1185">Reference proteome</keyword>
<accession>A0A078ABT2</accession>
<feature type="region of interest" description="Disordered" evidence="1">
    <location>
        <begin position="729"/>
        <end position="751"/>
    </location>
</feature>
<organism evidence="2 3">
    <name type="scientific">Stylonychia lemnae</name>
    <name type="common">Ciliate</name>
    <dbReference type="NCBI Taxonomy" id="5949"/>
    <lineage>
        <taxon>Eukaryota</taxon>
        <taxon>Sar</taxon>
        <taxon>Alveolata</taxon>
        <taxon>Ciliophora</taxon>
        <taxon>Intramacronucleata</taxon>
        <taxon>Spirotrichea</taxon>
        <taxon>Stichotrichia</taxon>
        <taxon>Sporadotrichida</taxon>
        <taxon>Oxytrichidae</taxon>
        <taxon>Stylonychinae</taxon>
        <taxon>Stylonychia</taxon>
    </lineage>
</organism>
<proteinExistence type="predicted"/>
<feature type="compositionally biased region" description="Basic residues" evidence="1">
    <location>
        <begin position="740"/>
        <end position="751"/>
    </location>
</feature>
<feature type="compositionally biased region" description="Polar residues" evidence="1">
    <location>
        <begin position="638"/>
        <end position="659"/>
    </location>
</feature>